<keyword evidence="2" id="KW-1133">Transmembrane helix</keyword>
<keyword evidence="2" id="KW-0812">Transmembrane</keyword>
<reference evidence="3 4" key="1">
    <citation type="submission" date="2023-12" db="EMBL/GenBank/DDBJ databases">
        <title>A high-quality genome assembly for Dillenia turbinata (Dilleniales).</title>
        <authorList>
            <person name="Chanderbali A."/>
        </authorList>
    </citation>
    <scope>NUCLEOTIDE SEQUENCE [LARGE SCALE GENOMIC DNA]</scope>
    <source>
        <strain evidence="3">LSX21</strain>
        <tissue evidence="3">Leaf</tissue>
    </source>
</reference>
<dbReference type="PANTHER" id="PTHR33429:SF24">
    <property type="entry name" value="EXPRESSED PROTEIN"/>
    <property type="match status" value="1"/>
</dbReference>
<evidence type="ECO:0000256" key="2">
    <source>
        <dbReference type="SAM" id="Phobius"/>
    </source>
</evidence>
<name>A0AAN8ZIV4_9MAGN</name>
<keyword evidence="2" id="KW-0472">Membrane</keyword>
<feature type="region of interest" description="Disordered" evidence="1">
    <location>
        <begin position="83"/>
        <end position="105"/>
    </location>
</feature>
<organism evidence="3 4">
    <name type="scientific">Dillenia turbinata</name>
    <dbReference type="NCBI Taxonomy" id="194707"/>
    <lineage>
        <taxon>Eukaryota</taxon>
        <taxon>Viridiplantae</taxon>
        <taxon>Streptophyta</taxon>
        <taxon>Embryophyta</taxon>
        <taxon>Tracheophyta</taxon>
        <taxon>Spermatophyta</taxon>
        <taxon>Magnoliopsida</taxon>
        <taxon>eudicotyledons</taxon>
        <taxon>Gunneridae</taxon>
        <taxon>Pentapetalae</taxon>
        <taxon>Dilleniales</taxon>
        <taxon>Dilleniaceae</taxon>
        <taxon>Dillenia</taxon>
    </lineage>
</organism>
<feature type="transmembrane region" description="Helical" evidence="2">
    <location>
        <begin position="29"/>
        <end position="50"/>
    </location>
</feature>
<comment type="caution">
    <text evidence="3">The sequence shown here is derived from an EMBL/GenBank/DDBJ whole genome shotgun (WGS) entry which is preliminary data.</text>
</comment>
<dbReference type="Proteomes" id="UP001370490">
    <property type="component" value="Unassembled WGS sequence"/>
</dbReference>
<keyword evidence="4" id="KW-1185">Reference proteome</keyword>
<feature type="compositionally biased region" description="Polar residues" evidence="1">
    <location>
        <begin position="89"/>
        <end position="105"/>
    </location>
</feature>
<accession>A0AAN8ZIV4</accession>
<dbReference type="EMBL" id="JBAMMX010000005">
    <property type="protein sequence ID" value="KAK6939556.1"/>
    <property type="molecule type" value="Genomic_DNA"/>
</dbReference>
<dbReference type="AlphaFoldDB" id="A0AAN8ZIV4"/>
<protein>
    <submittedName>
        <fullName evidence="3">Uncharacterized protein</fullName>
    </submittedName>
</protein>
<dbReference type="PANTHER" id="PTHR33429">
    <property type="entry name" value="OS02G0708000 PROTEIN-RELATED"/>
    <property type="match status" value="1"/>
</dbReference>
<evidence type="ECO:0000313" key="4">
    <source>
        <dbReference type="Proteomes" id="UP001370490"/>
    </source>
</evidence>
<gene>
    <name evidence="3" type="ORF">RJ641_029087</name>
</gene>
<evidence type="ECO:0000313" key="3">
    <source>
        <dbReference type="EMBL" id="KAK6939556.1"/>
    </source>
</evidence>
<proteinExistence type="predicted"/>
<evidence type="ECO:0000256" key="1">
    <source>
        <dbReference type="SAM" id="MobiDB-lite"/>
    </source>
</evidence>
<sequence length="105" mass="10936">MSIPVSDQQPWPPPAVTLVSQKSFTSGSIGALIAVLAMILILGIIAGVIGRLCSGRRTIMGHGPYDLESWAETTFSSCIDGRINPPQLRPTTNPIDTAAASSSSA</sequence>